<name>B3QSD9_CHLT3</name>
<dbReference type="GO" id="GO:0051087">
    <property type="term" value="F:protein-folding chaperone binding"/>
    <property type="evidence" value="ECO:0007669"/>
    <property type="project" value="InterPro"/>
</dbReference>
<keyword evidence="2" id="KW-0175">Coiled coil</keyword>
<evidence type="ECO:0000256" key="2">
    <source>
        <dbReference type="SAM" id="Coils"/>
    </source>
</evidence>
<sequence>MQERNYFELFGIKEKLNLDMKELQQRFYDLSRQVHPDYHQTSVQKDLSLDLSSSLNHAFATLKDRDKRLIYVIERYLGPLQDQKGKKNAPAEMLMELMEMQEKLMEYQSEPTEELHQHLNEMIAHLGKEKENFNKEIDALAEKFDQETAPEKKVELITAIRDILLKKNYIRSSLRTILNTLNPDEL</sequence>
<dbReference type="PANTHER" id="PTHR14021">
    <property type="entry name" value="IRON-SULFUR CLUSTER CO-CHAPERONE PROTEIN HSCB"/>
    <property type="match status" value="1"/>
</dbReference>
<keyword evidence="5" id="KW-1185">Reference proteome</keyword>
<evidence type="ECO:0000256" key="1">
    <source>
        <dbReference type="ARBA" id="ARBA00025596"/>
    </source>
</evidence>
<dbReference type="PANTHER" id="PTHR14021:SF15">
    <property type="entry name" value="IRON-SULFUR CLUSTER CO-CHAPERONE PROTEIN HSCB"/>
    <property type="match status" value="1"/>
</dbReference>
<dbReference type="Proteomes" id="UP000001208">
    <property type="component" value="Chromosome"/>
</dbReference>
<feature type="domain" description="J" evidence="3">
    <location>
        <begin position="5"/>
        <end position="75"/>
    </location>
</feature>
<feature type="coiled-coil region" evidence="2">
    <location>
        <begin position="116"/>
        <end position="143"/>
    </location>
</feature>
<organism evidence="4 5">
    <name type="scientific">Chloroherpeton thalassium (strain ATCC 35110 / GB-78)</name>
    <dbReference type="NCBI Taxonomy" id="517418"/>
    <lineage>
        <taxon>Bacteria</taxon>
        <taxon>Pseudomonadati</taxon>
        <taxon>Chlorobiota</taxon>
        <taxon>Chlorobiia</taxon>
        <taxon>Chlorobiales</taxon>
        <taxon>Chloroherpetonaceae</taxon>
        <taxon>Chloroherpeton</taxon>
    </lineage>
</organism>
<dbReference type="OrthoDB" id="287587at2"/>
<dbReference type="STRING" id="517418.Ctha_0059"/>
<dbReference type="Pfam" id="PF00226">
    <property type="entry name" value="DnaJ"/>
    <property type="match status" value="1"/>
</dbReference>
<dbReference type="InterPro" id="IPR004640">
    <property type="entry name" value="HscB"/>
</dbReference>
<protein>
    <submittedName>
        <fullName evidence="4">Co-chaperone Hsc20</fullName>
    </submittedName>
</protein>
<dbReference type="eggNOG" id="COG0484">
    <property type="taxonomic scope" value="Bacteria"/>
</dbReference>
<proteinExistence type="predicted"/>
<gene>
    <name evidence="4" type="ordered locus">Ctha_0059</name>
</gene>
<dbReference type="SMART" id="SM00271">
    <property type="entry name" value="DnaJ"/>
    <property type="match status" value="1"/>
</dbReference>
<dbReference type="KEGG" id="cts:Ctha_0059"/>
<evidence type="ECO:0000313" key="5">
    <source>
        <dbReference type="Proteomes" id="UP000001208"/>
    </source>
</evidence>
<dbReference type="PROSITE" id="PS50076">
    <property type="entry name" value="DNAJ_2"/>
    <property type="match status" value="1"/>
</dbReference>
<evidence type="ECO:0000313" key="4">
    <source>
        <dbReference type="EMBL" id="ACF12530.1"/>
    </source>
</evidence>
<dbReference type="EMBL" id="CP001100">
    <property type="protein sequence ID" value="ACF12530.1"/>
    <property type="molecule type" value="Genomic_DNA"/>
</dbReference>
<dbReference type="GO" id="GO:0001671">
    <property type="term" value="F:ATPase activator activity"/>
    <property type="evidence" value="ECO:0007669"/>
    <property type="project" value="InterPro"/>
</dbReference>
<accession>B3QSD9</accession>
<dbReference type="InterPro" id="IPR001623">
    <property type="entry name" value="DnaJ_domain"/>
</dbReference>
<dbReference type="RefSeq" id="WP_012498614.1">
    <property type="nucleotide sequence ID" value="NC_011026.1"/>
</dbReference>
<dbReference type="InterPro" id="IPR036869">
    <property type="entry name" value="J_dom_sf"/>
</dbReference>
<dbReference type="SUPFAM" id="SSF46565">
    <property type="entry name" value="Chaperone J-domain"/>
    <property type="match status" value="1"/>
</dbReference>
<dbReference type="GO" id="GO:0044571">
    <property type="term" value="P:[2Fe-2S] cluster assembly"/>
    <property type="evidence" value="ECO:0007669"/>
    <property type="project" value="InterPro"/>
</dbReference>
<comment type="function">
    <text evidence="1">Co-chaperone involved in the maturation of iron-sulfur cluster-containing proteins. Seems to help targeting proteins to be folded toward HscA.</text>
</comment>
<evidence type="ECO:0000259" key="3">
    <source>
        <dbReference type="PROSITE" id="PS50076"/>
    </source>
</evidence>
<dbReference type="HOGENOM" id="CLU_068529_2_0_10"/>
<dbReference type="Gene3D" id="1.10.287.110">
    <property type="entry name" value="DnaJ domain"/>
    <property type="match status" value="1"/>
</dbReference>
<dbReference type="AlphaFoldDB" id="B3QSD9"/>
<reference evidence="4 5" key="1">
    <citation type="submission" date="2008-06" db="EMBL/GenBank/DDBJ databases">
        <title>Complete sequence of Chloroherpeton thalassium ATCC 35110.</title>
        <authorList>
            <consortium name="US DOE Joint Genome Institute"/>
            <person name="Lucas S."/>
            <person name="Copeland A."/>
            <person name="Lapidus A."/>
            <person name="Glavina del Rio T."/>
            <person name="Dalin E."/>
            <person name="Tice H."/>
            <person name="Bruce D."/>
            <person name="Goodwin L."/>
            <person name="Pitluck S."/>
            <person name="Schmutz J."/>
            <person name="Larimer F."/>
            <person name="Land M."/>
            <person name="Hauser L."/>
            <person name="Kyrpides N."/>
            <person name="Mikhailova N."/>
            <person name="Liu Z."/>
            <person name="Li T."/>
            <person name="Zhao F."/>
            <person name="Overmann J."/>
            <person name="Bryant D.A."/>
            <person name="Richardson P."/>
        </authorList>
    </citation>
    <scope>NUCLEOTIDE SEQUENCE [LARGE SCALE GENOMIC DNA]</scope>
    <source>
        <strain evidence="5">ATCC 35110 / GB-78</strain>
    </source>
</reference>